<protein>
    <submittedName>
        <fullName evidence="8">DoxX family protein</fullName>
    </submittedName>
</protein>
<keyword evidence="6 7" id="KW-0472">Membrane</keyword>
<comment type="subcellular location">
    <subcellularLocation>
        <location evidence="1">Cell membrane</location>
        <topology evidence="1">Multi-pass membrane protein</topology>
    </subcellularLocation>
</comment>
<evidence type="ECO:0000256" key="3">
    <source>
        <dbReference type="ARBA" id="ARBA00022475"/>
    </source>
</evidence>
<feature type="transmembrane region" description="Helical" evidence="7">
    <location>
        <begin position="73"/>
        <end position="91"/>
    </location>
</feature>
<proteinExistence type="inferred from homology"/>
<comment type="similarity">
    <text evidence="2">Belongs to the DoxX family.</text>
</comment>
<feature type="transmembrane region" description="Helical" evidence="7">
    <location>
        <begin position="103"/>
        <end position="122"/>
    </location>
</feature>
<feature type="transmembrane region" description="Helical" evidence="7">
    <location>
        <begin position="48"/>
        <end position="66"/>
    </location>
</feature>
<evidence type="ECO:0000313" key="9">
    <source>
        <dbReference type="Proteomes" id="UP001317822"/>
    </source>
</evidence>
<reference evidence="8 9" key="1">
    <citation type="journal article" date="2023" name="Int. J. Syst. Evol. Microbiol.">
        <title>Physiological and genomic analyses of cobalamin (vitamin B12)-auxotrophy of Lysobacter auxotrophicus sp. nov., a methionine-auxotrophic chitinolytic bacterium isolated from chitin-treated soil.</title>
        <authorList>
            <person name="Saito A."/>
            <person name="Dohra H."/>
            <person name="Hamada M."/>
            <person name="Moriuchi R."/>
            <person name="Kotsuchibashi Y."/>
            <person name="Mori K."/>
        </authorList>
    </citation>
    <scope>NUCLEOTIDE SEQUENCE [LARGE SCALE GENOMIC DNA]</scope>
    <source>
        <strain evidence="8 9">5-21a</strain>
    </source>
</reference>
<sequence length="131" mass="13924">MNSSTQQDIGKLILRIALGVLVFLHGLSKLEGGLDGIVKLVETQGFPGVFAYGVIVGEVIAPLLVITGFFARIGGILIVVNMLFALYLVHLGDIGHLNQQGGWAIELQVMFLVAGAAVALLGPGRWAFNQR</sequence>
<evidence type="ECO:0000313" key="8">
    <source>
        <dbReference type="EMBL" id="BDU17423.1"/>
    </source>
</evidence>
<evidence type="ECO:0000256" key="1">
    <source>
        <dbReference type="ARBA" id="ARBA00004651"/>
    </source>
</evidence>
<evidence type="ECO:0000256" key="5">
    <source>
        <dbReference type="ARBA" id="ARBA00022989"/>
    </source>
</evidence>
<organism evidence="8 9">
    <name type="scientific">Lysobacter auxotrophicus</name>
    <dbReference type="NCBI Taxonomy" id="2992573"/>
    <lineage>
        <taxon>Bacteria</taxon>
        <taxon>Pseudomonadati</taxon>
        <taxon>Pseudomonadota</taxon>
        <taxon>Gammaproteobacteria</taxon>
        <taxon>Lysobacterales</taxon>
        <taxon>Lysobacteraceae</taxon>
        <taxon>Lysobacter</taxon>
    </lineage>
</organism>
<evidence type="ECO:0000256" key="4">
    <source>
        <dbReference type="ARBA" id="ARBA00022692"/>
    </source>
</evidence>
<evidence type="ECO:0000256" key="7">
    <source>
        <dbReference type="SAM" id="Phobius"/>
    </source>
</evidence>
<accession>A0ABN6UM16</accession>
<dbReference type="EMBL" id="AP027041">
    <property type="protein sequence ID" value="BDU17423.1"/>
    <property type="molecule type" value="Genomic_DNA"/>
</dbReference>
<keyword evidence="5 7" id="KW-1133">Transmembrane helix</keyword>
<keyword evidence="4 7" id="KW-0812">Transmembrane</keyword>
<dbReference type="PANTHER" id="PTHR33452:SF1">
    <property type="entry name" value="INNER MEMBRANE PROTEIN YPHA-RELATED"/>
    <property type="match status" value="1"/>
</dbReference>
<dbReference type="InterPro" id="IPR032808">
    <property type="entry name" value="DoxX"/>
</dbReference>
<dbReference type="Proteomes" id="UP001317822">
    <property type="component" value="Chromosome"/>
</dbReference>
<keyword evidence="9" id="KW-1185">Reference proteome</keyword>
<keyword evidence="3" id="KW-1003">Cell membrane</keyword>
<feature type="transmembrane region" description="Helical" evidence="7">
    <location>
        <begin position="12"/>
        <end position="28"/>
    </location>
</feature>
<dbReference type="Pfam" id="PF07681">
    <property type="entry name" value="DoxX"/>
    <property type="match status" value="1"/>
</dbReference>
<evidence type="ECO:0000256" key="6">
    <source>
        <dbReference type="ARBA" id="ARBA00023136"/>
    </source>
</evidence>
<dbReference type="PANTHER" id="PTHR33452">
    <property type="entry name" value="OXIDOREDUCTASE CATD-RELATED"/>
    <property type="match status" value="1"/>
</dbReference>
<dbReference type="RefSeq" id="WP_281779357.1">
    <property type="nucleotide sequence ID" value="NZ_AP027041.1"/>
</dbReference>
<name>A0ABN6UM16_9GAMM</name>
<evidence type="ECO:0000256" key="2">
    <source>
        <dbReference type="ARBA" id="ARBA00006679"/>
    </source>
</evidence>
<dbReference type="InterPro" id="IPR051907">
    <property type="entry name" value="DoxX-like_oxidoreductase"/>
</dbReference>
<gene>
    <name evidence="8" type="ORF">LA521A_26240</name>
</gene>